<comment type="caution">
    <text evidence="10">The sequence shown here is derived from an EMBL/GenBank/DDBJ whole genome shotgun (WGS) entry which is preliminary data.</text>
</comment>
<dbReference type="GO" id="GO:0003746">
    <property type="term" value="F:translation elongation factor activity"/>
    <property type="evidence" value="ECO:0007669"/>
    <property type="project" value="UniProtKB-KW"/>
</dbReference>
<comment type="subcellular location">
    <subcellularLocation>
        <location evidence="1">Nucleus</location>
    </subcellularLocation>
</comment>
<evidence type="ECO:0000256" key="3">
    <source>
        <dbReference type="ARBA" id="ARBA00022553"/>
    </source>
</evidence>
<evidence type="ECO:0000256" key="6">
    <source>
        <dbReference type="ARBA" id="ARBA00023163"/>
    </source>
</evidence>
<name>A0AA39TR56_9AGAR</name>
<dbReference type="EMBL" id="JAUEPU010000011">
    <property type="protein sequence ID" value="KAK0498236.1"/>
    <property type="molecule type" value="Genomic_DNA"/>
</dbReference>
<evidence type="ECO:0000256" key="8">
    <source>
        <dbReference type="SAM" id="MobiDB-lite"/>
    </source>
</evidence>
<protein>
    <submittedName>
        <fullName evidence="10">RNA polymerase II transcription elongation factor-domain-containing protein</fullName>
    </submittedName>
</protein>
<evidence type="ECO:0000259" key="9">
    <source>
        <dbReference type="Pfam" id="PF09816"/>
    </source>
</evidence>
<dbReference type="GO" id="GO:0032783">
    <property type="term" value="C:super elongation complex"/>
    <property type="evidence" value="ECO:0007669"/>
    <property type="project" value="InterPro"/>
</dbReference>
<feature type="compositionally biased region" description="Pro residues" evidence="8">
    <location>
        <begin position="304"/>
        <end position="320"/>
    </location>
</feature>
<evidence type="ECO:0000256" key="2">
    <source>
        <dbReference type="ARBA" id="ARBA00007798"/>
    </source>
</evidence>
<evidence type="ECO:0000256" key="1">
    <source>
        <dbReference type="ARBA" id="ARBA00004123"/>
    </source>
</evidence>
<dbReference type="PANTHER" id="PTHR15970">
    <property type="entry name" value="ELL-ASSOCIATED FACTOR EAF"/>
    <property type="match status" value="1"/>
</dbReference>
<proteinExistence type="inferred from homology"/>
<accession>A0AA39TR56</accession>
<evidence type="ECO:0000313" key="11">
    <source>
        <dbReference type="Proteomes" id="UP001175228"/>
    </source>
</evidence>
<sequence>MSMSATTTSAFALPHGRHDVTIGTSLSRLLRQRKGNPAPAKRSNMPDRDFYSLRYNFKPSSVDTTKSGTLEVRKNQGESATVTVEHPSTQPGELHRFNGNENAAKDFACVLIFDEQTGRFSLEKLDSVLTVDYTEKRAAALAETRPPAPSRPPSATHPQPPAASSRPAAKPKPAKDNRRELSDADFEELVDDIPLRRKHDEEEGEVTVSPPRPPSPPPKKVKSTVPRPTKAAPKPKADPPPKPTKTAPPKPAKATPKRAIPDVEDFDLRPTKRSKPTSAPPPVVEQRKAHLELPGSSFSYAQPLPAPPSLALPTSAPPPQDDASDSEEDWDEVSAPIPPPPADDGGEEIDMDMFSMMLEKQLDQSLSVPVGQEPEEEEYEEEDEEDDFLFSGLIDGDPPSEAPISLNQYAVGDFASHDDDDYSSSDDSDED</sequence>
<keyword evidence="10" id="KW-0648">Protein biosynthesis</keyword>
<keyword evidence="4" id="KW-0805">Transcription regulation</keyword>
<evidence type="ECO:0000256" key="7">
    <source>
        <dbReference type="ARBA" id="ARBA00023242"/>
    </source>
</evidence>
<feature type="domain" description="Transcription elongation factor Eaf N-terminal" evidence="9">
    <location>
        <begin position="19"/>
        <end position="135"/>
    </location>
</feature>
<organism evidence="10 11">
    <name type="scientific">Armillaria luteobubalina</name>
    <dbReference type="NCBI Taxonomy" id="153913"/>
    <lineage>
        <taxon>Eukaryota</taxon>
        <taxon>Fungi</taxon>
        <taxon>Dikarya</taxon>
        <taxon>Basidiomycota</taxon>
        <taxon>Agaricomycotina</taxon>
        <taxon>Agaricomycetes</taxon>
        <taxon>Agaricomycetidae</taxon>
        <taxon>Agaricales</taxon>
        <taxon>Marasmiineae</taxon>
        <taxon>Physalacriaceae</taxon>
        <taxon>Armillaria</taxon>
    </lineage>
</organism>
<keyword evidence="11" id="KW-1185">Reference proteome</keyword>
<dbReference type="InterPro" id="IPR019194">
    <property type="entry name" value="Tscrpt_elong_fac_Eaf_N"/>
</dbReference>
<feature type="compositionally biased region" description="Acidic residues" evidence="8">
    <location>
        <begin position="418"/>
        <end position="431"/>
    </location>
</feature>
<reference evidence="10" key="1">
    <citation type="submission" date="2023-06" db="EMBL/GenBank/DDBJ databases">
        <authorList>
            <consortium name="Lawrence Berkeley National Laboratory"/>
            <person name="Ahrendt S."/>
            <person name="Sahu N."/>
            <person name="Indic B."/>
            <person name="Wong-Bajracharya J."/>
            <person name="Merenyi Z."/>
            <person name="Ke H.-M."/>
            <person name="Monk M."/>
            <person name="Kocsube S."/>
            <person name="Drula E."/>
            <person name="Lipzen A."/>
            <person name="Balint B."/>
            <person name="Henrissat B."/>
            <person name="Andreopoulos B."/>
            <person name="Martin F.M."/>
            <person name="Harder C.B."/>
            <person name="Rigling D."/>
            <person name="Ford K.L."/>
            <person name="Foster G.D."/>
            <person name="Pangilinan J."/>
            <person name="Papanicolaou A."/>
            <person name="Barry K."/>
            <person name="LaButti K."/>
            <person name="Viragh M."/>
            <person name="Koriabine M."/>
            <person name="Yan M."/>
            <person name="Riley R."/>
            <person name="Champramary S."/>
            <person name="Plett K.L."/>
            <person name="Tsai I.J."/>
            <person name="Slot J."/>
            <person name="Sipos G."/>
            <person name="Plett J."/>
            <person name="Nagy L.G."/>
            <person name="Grigoriev I.V."/>
        </authorList>
    </citation>
    <scope>NUCLEOTIDE SEQUENCE</scope>
    <source>
        <strain evidence="10">HWK02</strain>
    </source>
</reference>
<keyword evidence="6" id="KW-0804">Transcription</keyword>
<dbReference type="InterPro" id="IPR027093">
    <property type="entry name" value="EAF_fam"/>
</dbReference>
<feature type="region of interest" description="Disordered" evidence="8">
    <location>
        <begin position="361"/>
        <end position="431"/>
    </location>
</feature>
<dbReference type="Proteomes" id="UP001175228">
    <property type="component" value="Unassembled WGS sequence"/>
</dbReference>
<feature type="compositionally biased region" description="Basic and acidic residues" evidence="8">
    <location>
        <begin position="173"/>
        <end position="182"/>
    </location>
</feature>
<comment type="similarity">
    <text evidence="2">Belongs to the EAF family.</text>
</comment>
<evidence type="ECO:0000313" key="10">
    <source>
        <dbReference type="EMBL" id="KAK0498236.1"/>
    </source>
</evidence>
<feature type="compositionally biased region" description="Low complexity" evidence="8">
    <location>
        <begin position="223"/>
        <end position="234"/>
    </location>
</feature>
<feature type="compositionally biased region" description="Pro residues" evidence="8">
    <location>
        <begin position="238"/>
        <end position="251"/>
    </location>
</feature>
<dbReference type="Pfam" id="PF09816">
    <property type="entry name" value="EAF"/>
    <property type="match status" value="1"/>
</dbReference>
<keyword evidence="3" id="KW-0597">Phosphoprotein</keyword>
<dbReference type="GO" id="GO:0006368">
    <property type="term" value="P:transcription elongation by RNA polymerase II"/>
    <property type="evidence" value="ECO:0007669"/>
    <property type="project" value="InterPro"/>
</dbReference>
<keyword evidence="7" id="KW-0539">Nucleus</keyword>
<dbReference type="AlphaFoldDB" id="A0AA39TR56"/>
<evidence type="ECO:0000256" key="4">
    <source>
        <dbReference type="ARBA" id="ARBA00023015"/>
    </source>
</evidence>
<evidence type="ECO:0000256" key="5">
    <source>
        <dbReference type="ARBA" id="ARBA00023159"/>
    </source>
</evidence>
<keyword evidence="10" id="KW-0251">Elongation factor</keyword>
<dbReference type="GO" id="GO:0003711">
    <property type="term" value="F:transcription elongation factor activity"/>
    <property type="evidence" value="ECO:0007669"/>
    <property type="project" value="TreeGrafter"/>
</dbReference>
<gene>
    <name evidence="10" type="ORF">EDD18DRAFT_1156877</name>
</gene>
<feature type="compositionally biased region" description="Acidic residues" evidence="8">
    <location>
        <begin position="373"/>
        <end position="388"/>
    </location>
</feature>
<feature type="region of interest" description="Disordered" evidence="8">
    <location>
        <begin position="140"/>
        <end position="349"/>
    </location>
</feature>
<keyword evidence="5" id="KW-0010">Activator</keyword>
<feature type="compositionally biased region" description="Acidic residues" evidence="8">
    <location>
        <begin position="322"/>
        <end position="332"/>
    </location>
</feature>
<dbReference type="PANTHER" id="PTHR15970:SF2">
    <property type="entry name" value="ELL-ASSOCIATED FACTOR EAF"/>
    <property type="match status" value="1"/>
</dbReference>